<evidence type="ECO:0000313" key="2">
    <source>
        <dbReference type="Proteomes" id="UP000001654"/>
    </source>
</evidence>
<protein>
    <submittedName>
        <fullName evidence="1">Uncharacterized protein</fullName>
    </submittedName>
</protein>
<dbReference type="HOGENOM" id="CLU_3190979_0_0_10"/>
<evidence type="ECO:0000313" key="1">
    <source>
        <dbReference type="EMBL" id="ADF53858.1"/>
    </source>
</evidence>
<dbReference type="EMBL" id="CP001650">
    <property type="protein sequence ID" value="ADF53858.1"/>
    <property type="molecule type" value="Genomic_DNA"/>
</dbReference>
<dbReference type="Proteomes" id="UP000001654">
    <property type="component" value="Chromosome"/>
</dbReference>
<dbReference type="AlphaFoldDB" id="D5BK10"/>
<organism evidence="1 2">
    <name type="scientific">Zunongwangia profunda (strain DSM 18752 / CCTCC AB 206139 / SM-A87)</name>
    <name type="common">Wangia profunda</name>
    <dbReference type="NCBI Taxonomy" id="655815"/>
    <lineage>
        <taxon>Bacteria</taxon>
        <taxon>Pseudomonadati</taxon>
        <taxon>Bacteroidota</taxon>
        <taxon>Flavobacteriia</taxon>
        <taxon>Flavobacteriales</taxon>
        <taxon>Flavobacteriaceae</taxon>
        <taxon>Zunongwangia</taxon>
    </lineage>
</organism>
<name>D5BK10_ZUNPS</name>
<sequence>MSIKLNQKPRNPRIYGVFYFLEYHLISNNSALLITNLVTNFLMKNW</sequence>
<accession>D5BK10</accession>
<gene>
    <name evidence="1" type="ordered locus">ZPR_3543</name>
</gene>
<reference evidence="1 2" key="1">
    <citation type="journal article" date="2010" name="BMC Genomics">
        <title>The complete genome of Zunongwangia profunda SM-A87 reveals its adaptation to the deep-sea environment and ecological role in sedimentary organic nitrogen degradation.</title>
        <authorList>
            <person name="Qin Q.L."/>
            <person name="Zhang X.Y."/>
            <person name="Wang X.M."/>
            <person name="Liu G.M."/>
            <person name="Chen X.L."/>
            <person name="Xie B.B."/>
            <person name="Dang H.Y."/>
            <person name="Zhou B.C."/>
            <person name="Yu J."/>
            <person name="Zhang Y.Z."/>
        </authorList>
    </citation>
    <scope>NUCLEOTIDE SEQUENCE [LARGE SCALE GENOMIC DNA]</scope>
    <source>
        <strain evidence="2">DSM 18752 / CCTCC AB 206139 / SM-A87</strain>
    </source>
</reference>
<dbReference type="KEGG" id="zpr:ZPR_3543"/>
<keyword evidence="2" id="KW-1185">Reference proteome</keyword>
<proteinExistence type="predicted"/>